<keyword evidence="3 8" id="KW-0479">Metal-binding</keyword>
<evidence type="ECO:0000256" key="6">
    <source>
        <dbReference type="ARBA" id="ARBA00022842"/>
    </source>
</evidence>
<feature type="binding site" evidence="8">
    <location>
        <position position="26"/>
    </location>
    <ligand>
        <name>Zn(2+)</name>
        <dbReference type="ChEBI" id="CHEBI:29105"/>
        <label>2</label>
    </ligand>
</feature>
<dbReference type="EMBL" id="CP045120">
    <property type="protein sequence ID" value="QIN85522.1"/>
    <property type="molecule type" value="Genomic_DNA"/>
</dbReference>
<keyword evidence="5 8" id="KW-0862">Zinc</keyword>
<evidence type="ECO:0000256" key="8">
    <source>
        <dbReference type="PIRSR" id="PIRSR601952-2"/>
    </source>
</evidence>
<proteinExistence type="inferred from homology"/>
<comment type="cofactor">
    <cofactor evidence="8">
        <name>Zn(2+)</name>
        <dbReference type="ChEBI" id="CHEBI:29105"/>
    </cofactor>
    <text evidence="8">Binds 2 Zn(2+) ions.</text>
</comment>
<feature type="binding site" evidence="8">
    <location>
        <position position="26"/>
    </location>
    <ligand>
        <name>Mg(2+)</name>
        <dbReference type="ChEBI" id="CHEBI:18420"/>
    </ligand>
</feature>
<feature type="binding site" evidence="8">
    <location>
        <position position="300"/>
    </location>
    <ligand>
        <name>Zn(2+)</name>
        <dbReference type="ChEBI" id="CHEBI:29105"/>
        <label>2</label>
    </ligand>
</feature>
<comment type="similarity">
    <text evidence="1 9">Belongs to the alkaline phosphatase family.</text>
</comment>
<feature type="binding site" evidence="8">
    <location>
        <position position="252"/>
    </location>
    <ligand>
        <name>Mg(2+)</name>
        <dbReference type="ChEBI" id="CHEBI:18420"/>
    </ligand>
</feature>
<keyword evidence="10" id="KW-0614">Plasmid</keyword>
<dbReference type="PRINTS" id="PR00113">
    <property type="entry name" value="ALKPHPHTASE"/>
</dbReference>
<dbReference type="Pfam" id="PF00245">
    <property type="entry name" value="Alk_phosphatase"/>
    <property type="match status" value="1"/>
</dbReference>
<evidence type="ECO:0000256" key="5">
    <source>
        <dbReference type="ARBA" id="ARBA00022833"/>
    </source>
</evidence>
<dbReference type="KEGG" id="rub:GBA63_21895"/>
<evidence type="ECO:0000256" key="1">
    <source>
        <dbReference type="ARBA" id="ARBA00005984"/>
    </source>
</evidence>
<dbReference type="InterPro" id="IPR018299">
    <property type="entry name" value="Alkaline_phosphatase_AS"/>
</dbReference>
<feature type="binding site" evidence="8">
    <location>
        <position position="123"/>
    </location>
    <ligand>
        <name>Mg(2+)</name>
        <dbReference type="ChEBI" id="CHEBI:18420"/>
    </ligand>
</feature>
<keyword evidence="4" id="KW-0378">Hydrolase</keyword>
<dbReference type="SUPFAM" id="SSF53649">
    <property type="entry name" value="Alkaline phosphatase-like"/>
    <property type="match status" value="1"/>
</dbReference>
<evidence type="ECO:0000313" key="10">
    <source>
        <dbReference type="EMBL" id="QIN85522.1"/>
    </source>
</evidence>
<dbReference type="CDD" id="cd16012">
    <property type="entry name" value="ALP"/>
    <property type="match status" value="1"/>
</dbReference>
<dbReference type="PANTHER" id="PTHR11596">
    <property type="entry name" value="ALKALINE PHOSPHATASE"/>
    <property type="match status" value="1"/>
</dbReference>
<evidence type="ECO:0000256" key="2">
    <source>
        <dbReference type="ARBA" id="ARBA00022553"/>
    </source>
</evidence>
<dbReference type="AlphaFoldDB" id="A0A6G8QGE3"/>
<dbReference type="InterPro" id="IPR001952">
    <property type="entry name" value="Alkaline_phosphatase"/>
</dbReference>
<feature type="binding site" evidence="8">
    <location>
        <position position="261"/>
    </location>
    <ligand>
        <name>Zn(2+)</name>
        <dbReference type="ChEBI" id="CHEBI:29105"/>
        <label>2</label>
    </ligand>
</feature>
<dbReference type="Proteomes" id="UP000501452">
    <property type="component" value="Plasmid unnamed1"/>
</dbReference>
<sequence length="383" mass="39154">MLAIPAGCGILPGSGEARNVILIVGDGMGAAQRDAIQLAEAGAHGTLTMDALPVQGRVGTNSAERVSPVTDSAAAATAMASGAKTHNGRAGVDAVGNPVPTVLERAAAAGKATGIVTTSQVTDATPAAFAAHVEDRGLHREIARQYLRGGELDVILGGGRRFWKAAEGEPDDLTERARERGYAYVDGRAGLENRGAGGGSRLLGLFAEEAMYEADSESGGGSYAPSVPLPEMTRKAISVLSQDRQGFFLLVEEEAIDAMGHARNAGEMLRAGKALDRSVRVARDFAEEEGDTLLIVVGDHETCGLSVEAPAEGGGAEGGDDGPFEVAGSADQEFVLDCSTSDHTAVDVPLTAMGPGADQLEGAYENTRIHGAMMGAMGLDAAG</sequence>
<evidence type="ECO:0000256" key="4">
    <source>
        <dbReference type="ARBA" id="ARBA00022801"/>
    </source>
</evidence>
<organism evidence="10 11">
    <name type="scientific">Rubrobacter tropicus</name>
    <dbReference type="NCBI Taxonomy" id="2653851"/>
    <lineage>
        <taxon>Bacteria</taxon>
        <taxon>Bacillati</taxon>
        <taxon>Actinomycetota</taxon>
        <taxon>Rubrobacteria</taxon>
        <taxon>Rubrobacterales</taxon>
        <taxon>Rubrobacteraceae</taxon>
        <taxon>Rubrobacter</taxon>
    </lineage>
</organism>
<keyword evidence="6 8" id="KW-0460">Magnesium</keyword>
<dbReference type="PROSITE" id="PS00123">
    <property type="entry name" value="ALKALINE_PHOSPHATASE"/>
    <property type="match status" value="1"/>
</dbReference>
<feature type="binding site" evidence="8">
    <location>
        <position position="257"/>
    </location>
    <ligand>
        <name>Zn(2+)</name>
        <dbReference type="ChEBI" id="CHEBI:29105"/>
        <label>2</label>
    </ligand>
</feature>
<dbReference type="GO" id="GO:0004035">
    <property type="term" value="F:alkaline phosphatase activity"/>
    <property type="evidence" value="ECO:0007669"/>
    <property type="project" value="TreeGrafter"/>
</dbReference>
<dbReference type="Gene3D" id="3.40.720.10">
    <property type="entry name" value="Alkaline Phosphatase, subunit A"/>
    <property type="match status" value="1"/>
</dbReference>
<evidence type="ECO:0000256" key="9">
    <source>
        <dbReference type="RuleBase" id="RU003946"/>
    </source>
</evidence>
<feature type="active site" description="Phosphoserine intermediate" evidence="7">
    <location>
        <position position="72"/>
    </location>
</feature>
<name>A0A6G8QGE3_9ACTN</name>
<dbReference type="GO" id="GO:0046872">
    <property type="term" value="F:metal ion binding"/>
    <property type="evidence" value="ECO:0007669"/>
    <property type="project" value="UniProtKB-KW"/>
</dbReference>
<dbReference type="SMART" id="SM00098">
    <property type="entry name" value="alkPPc"/>
    <property type="match status" value="1"/>
</dbReference>
<evidence type="ECO:0000313" key="11">
    <source>
        <dbReference type="Proteomes" id="UP000501452"/>
    </source>
</evidence>
<geneLocation type="plasmid" evidence="10 11">
    <name>unnamed1</name>
</geneLocation>
<keyword evidence="2" id="KW-0597">Phosphoprotein</keyword>
<keyword evidence="11" id="KW-1185">Reference proteome</keyword>
<gene>
    <name evidence="10" type="ORF">GBA63_21895</name>
</gene>
<accession>A0A6G8QGE3</accession>
<evidence type="ECO:0000256" key="3">
    <source>
        <dbReference type="ARBA" id="ARBA00022723"/>
    </source>
</evidence>
<protein>
    <submittedName>
        <fullName evidence="10">Alkaline phosphatase</fullName>
    </submittedName>
</protein>
<dbReference type="PANTHER" id="PTHR11596:SF5">
    <property type="entry name" value="ALKALINE PHOSPHATASE"/>
    <property type="match status" value="1"/>
</dbReference>
<feature type="binding site" evidence="8">
    <location>
        <position position="299"/>
    </location>
    <ligand>
        <name>Zn(2+)</name>
        <dbReference type="ChEBI" id="CHEBI:29105"/>
        <label>2</label>
    </ligand>
</feature>
<evidence type="ECO:0000256" key="7">
    <source>
        <dbReference type="PIRSR" id="PIRSR601952-1"/>
    </source>
</evidence>
<dbReference type="InterPro" id="IPR017850">
    <property type="entry name" value="Alkaline_phosphatase_core_sf"/>
</dbReference>
<feature type="binding site" evidence="8">
    <location>
        <position position="125"/>
    </location>
    <ligand>
        <name>Mg(2+)</name>
        <dbReference type="ChEBI" id="CHEBI:18420"/>
    </ligand>
</feature>
<reference evidence="10 11" key="1">
    <citation type="submission" date="2019-10" db="EMBL/GenBank/DDBJ databases">
        <title>Rubrobacter sp nov SCSIO 52090 isolated from a deep-sea sediment in the South China Sea.</title>
        <authorList>
            <person name="Chen R.W."/>
        </authorList>
    </citation>
    <scope>NUCLEOTIDE SEQUENCE [LARGE SCALE GENOMIC DNA]</scope>
    <source>
        <strain evidence="10 11">SCSIO 52909</strain>
        <plasmid evidence="10 11">unnamed1</plasmid>
    </source>
</reference>
<feature type="binding site" evidence="8">
    <location>
        <position position="343"/>
    </location>
    <ligand>
        <name>Zn(2+)</name>
        <dbReference type="ChEBI" id="CHEBI:29105"/>
        <label>2</label>
    </ligand>
</feature>
<comment type="cofactor">
    <cofactor evidence="8">
        <name>Mg(2+)</name>
        <dbReference type="ChEBI" id="CHEBI:18420"/>
    </cofactor>
    <text evidence="8">Binds 1 Mg(2+) ion.</text>
</comment>